<protein>
    <submittedName>
        <fullName evidence="1">Uncharacterized protein</fullName>
    </submittedName>
</protein>
<gene>
    <name evidence="1" type="ORF">METZ01_LOCUS252768</name>
</gene>
<evidence type="ECO:0000313" key="1">
    <source>
        <dbReference type="EMBL" id="SVB99914.1"/>
    </source>
</evidence>
<dbReference type="EMBL" id="UINC01067846">
    <property type="protein sequence ID" value="SVB99914.1"/>
    <property type="molecule type" value="Genomic_DNA"/>
</dbReference>
<accession>A0A382IJH8</accession>
<feature type="non-terminal residue" evidence="1">
    <location>
        <position position="24"/>
    </location>
</feature>
<reference evidence="1" key="1">
    <citation type="submission" date="2018-05" db="EMBL/GenBank/DDBJ databases">
        <authorList>
            <person name="Lanie J.A."/>
            <person name="Ng W.-L."/>
            <person name="Kazmierczak K.M."/>
            <person name="Andrzejewski T.M."/>
            <person name="Davidsen T.M."/>
            <person name="Wayne K.J."/>
            <person name="Tettelin H."/>
            <person name="Glass J.I."/>
            <person name="Rusch D."/>
            <person name="Podicherti R."/>
            <person name="Tsui H.-C.T."/>
            <person name="Winkler M.E."/>
        </authorList>
    </citation>
    <scope>NUCLEOTIDE SEQUENCE</scope>
</reference>
<proteinExistence type="predicted"/>
<dbReference type="AlphaFoldDB" id="A0A382IJH8"/>
<organism evidence="1">
    <name type="scientific">marine metagenome</name>
    <dbReference type="NCBI Taxonomy" id="408172"/>
    <lineage>
        <taxon>unclassified sequences</taxon>
        <taxon>metagenomes</taxon>
        <taxon>ecological metagenomes</taxon>
    </lineage>
</organism>
<name>A0A382IJH8_9ZZZZ</name>
<sequence>MDRSQAKYIDIDGINTRYFETGEG</sequence>